<accession>A0A7C4AQ47</accession>
<evidence type="ECO:0000256" key="1">
    <source>
        <dbReference type="ARBA" id="ARBA00001478"/>
    </source>
</evidence>
<evidence type="ECO:0000256" key="8">
    <source>
        <dbReference type="HAMAP-Rule" id="MF_00484"/>
    </source>
</evidence>
<dbReference type="InterPro" id="IPR011835">
    <property type="entry name" value="GS/SS"/>
</dbReference>
<feature type="domain" description="Starch synthase catalytic" evidence="10">
    <location>
        <begin position="2"/>
        <end position="242"/>
    </location>
</feature>
<name>A0A7C4AQ47_9BACT</name>
<dbReference type="GO" id="GO:0004373">
    <property type="term" value="F:alpha-1,4-glucan glucosyltransferase (UDP-glucose donor) activity"/>
    <property type="evidence" value="ECO:0007669"/>
    <property type="project" value="InterPro"/>
</dbReference>
<evidence type="ECO:0000256" key="3">
    <source>
        <dbReference type="ARBA" id="ARBA00004964"/>
    </source>
</evidence>
<dbReference type="GO" id="GO:0005829">
    <property type="term" value="C:cytosol"/>
    <property type="evidence" value="ECO:0007669"/>
    <property type="project" value="TreeGrafter"/>
</dbReference>
<evidence type="ECO:0000256" key="7">
    <source>
        <dbReference type="ARBA" id="ARBA00023056"/>
    </source>
</evidence>
<dbReference type="CDD" id="cd03791">
    <property type="entry name" value="GT5_Glycogen_synthase_DULL1-like"/>
    <property type="match status" value="1"/>
</dbReference>
<gene>
    <name evidence="8 11" type="primary">glgA</name>
    <name evidence="11" type="ORF">ENV54_00855</name>
</gene>
<dbReference type="GO" id="GO:0009011">
    <property type="term" value="F:alpha-1,4-glucan glucosyltransferase (ADP-glucose donor) activity"/>
    <property type="evidence" value="ECO:0007669"/>
    <property type="project" value="UniProtKB-UniRule"/>
</dbReference>
<dbReference type="InterPro" id="IPR013534">
    <property type="entry name" value="Starch_synth_cat_dom"/>
</dbReference>
<dbReference type="HAMAP" id="MF_00484">
    <property type="entry name" value="Glycogen_synth"/>
    <property type="match status" value="1"/>
</dbReference>
<sequence length="488" mass="54694">MRVLMVTPEATPFAQTGGLGEVLSALPAELAGLGIEVDVIMPKYRGIDPDHFRVEKLKASIELTLNAKQLTAGLWSFDDERGVRYLFVEADNYYDRDYLYGTPEGDYEDNAERFVFLTRAAIEWALLSGNPYDVFHSHDWQAALTPVYLRTLYAGESQVTRSSSVMTIHNLGYQGIFWHLDMPLVGVGWEFFTPSHMEFHGKLNFLKSGIVFAEKVNTVSPGYRNEILTPAFGFGLEGVLQEKGDDLVGILNGVDYNVWNPEKDPLIVARYSSDDLAGKAVCKAELQKIAHVPERPDVPIIAMVSRLSSQKGIDILAGAFHDLMEQDVQIILLGTGEARYQNLFKDLGQQYPGQTGIFLSYDYELAHKIFAGADILLVPSRYEPCGLNQLYALRYGTVPIVRGTGGLIDTVEECSLERDAGTGFVFFQEDPTSLEQTILQAVDIYKNHPEAWVRLMRRGMAKDFSWKRSAQQYVALYESAIAKRRMAL</sequence>
<dbReference type="SUPFAM" id="SSF53756">
    <property type="entry name" value="UDP-Glycosyltransferase/glycogen phosphorylase"/>
    <property type="match status" value="1"/>
</dbReference>
<evidence type="ECO:0000256" key="5">
    <source>
        <dbReference type="ARBA" id="ARBA00022676"/>
    </source>
</evidence>
<dbReference type="AlphaFoldDB" id="A0A7C4AQ47"/>
<evidence type="ECO:0000259" key="10">
    <source>
        <dbReference type="Pfam" id="PF08323"/>
    </source>
</evidence>
<dbReference type="PANTHER" id="PTHR45825:SF11">
    <property type="entry name" value="ALPHA AMYLASE DOMAIN-CONTAINING PROTEIN"/>
    <property type="match status" value="1"/>
</dbReference>
<evidence type="ECO:0000256" key="6">
    <source>
        <dbReference type="ARBA" id="ARBA00022679"/>
    </source>
</evidence>
<dbReference type="Gene3D" id="3.40.50.2000">
    <property type="entry name" value="Glycogen Phosphorylase B"/>
    <property type="match status" value="2"/>
</dbReference>
<evidence type="ECO:0000256" key="4">
    <source>
        <dbReference type="ARBA" id="ARBA00010281"/>
    </source>
</evidence>
<dbReference type="NCBIfam" id="TIGR02095">
    <property type="entry name" value="glgA"/>
    <property type="match status" value="1"/>
</dbReference>
<dbReference type="Pfam" id="PF00534">
    <property type="entry name" value="Glycos_transf_1"/>
    <property type="match status" value="1"/>
</dbReference>
<evidence type="ECO:0000313" key="11">
    <source>
        <dbReference type="EMBL" id="HGH59826.1"/>
    </source>
</evidence>
<dbReference type="NCBIfam" id="NF001899">
    <property type="entry name" value="PRK00654.1-2"/>
    <property type="match status" value="1"/>
</dbReference>
<keyword evidence="6 8" id="KW-0808">Transferase</keyword>
<reference evidence="11" key="1">
    <citation type="journal article" date="2020" name="mSystems">
        <title>Genome- and Community-Level Interaction Insights into Carbon Utilization and Element Cycling Functions of Hydrothermarchaeota in Hydrothermal Sediment.</title>
        <authorList>
            <person name="Zhou Z."/>
            <person name="Liu Y."/>
            <person name="Xu W."/>
            <person name="Pan J."/>
            <person name="Luo Z.H."/>
            <person name="Li M."/>
        </authorList>
    </citation>
    <scope>NUCLEOTIDE SEQUENCE [LARGE SCALE GENOMIC DNA]</scope>
    <source>
        <strain evidence="11">SpSt-769</strain>
    </source>
</reference>
<comment type="pathway">
    <text evidence="3 8">Glycan biosynthesis; glycogen biosynthesis.</text>
</comment>
<keyword evidence="7 8" id="KW-0320">Glycogen biosynthesis</keyword>
<proteinExistence type="inferred from homology"/>
<dbReference type="InterPro" id="IPR001296">
    <property type="entry name" value="Glyco_trans_1"/>
</dbReference>
<keyword evidence="5 8" id="KW-0328">Glycosyltransferase</keyword>
<feature type="domain" description="Glycosyl transferase family 1" evidence="9">
    <location>
        <begin position="293"/>
        <end position="445"/>
    </location>
</feature>
<comment type="similarity">
    <text evidence="4 8">Belongs to the glycosyltransferase 1 family. Bacterial/plant glycogen synthase subfamily.</text>
</comment>
<protein>
    <recommendedName>
        <fullName evidence="8">Glycogen synthase</fullName>
        <ecNumber evidence="8">2.4.1.21</ecNumber>
    </recommendedName>
    <alternativeName>
        <fullName evidence="8">Starch [bacterial glycogen] synthase</fullName>
    </alternativeName>
</protein>
<dbReference type="UniPathway" id="UPA00164"/>
<dbReference type="Pfam" id="PF08323">
    <property type="entry name" value="Glyco_transf_5"/>
    <property type="match status" value="1"/>
</dbReference>
<dbReference type="EMBL" id="DTGT01000024">
    <property type="protein sequence ID" value="HGH59826.1"/>
    <property type="molecule type" value="Genomic_DNA"/>
</dbReference>
<dbReference type="PANTHER" id="PTHR45825">
    <property type="entry name" value="GRANULE-BOUND STARCH SYNTHASE 1, CHLOROPLASTIC/AMYLOPLASTIC"/>
    <property type="match status" value="1"/>
</dbReference>
<evidence type="ECO:0000259" key="9">
    <source>
        <dbReference type="Pfam" id="PF00534"/>
    </source>
</evidence>
<dbReference type="EC" id="2.4.1.21" evidence="8"/>
<dbReference type="GO" id="GO:0005978">
    <property type="term" value="P:glycogen biosynthetic process"/>
    <property type="evidence" value="ECO:0007669"/>
    <property type="project" value="UniProtKB-UniRule"/>
</dbReference>
<evidence type="ECO:0000256" key="2">
    <source>
        <dbReference type="ARBA" id="ARBA00002764"/>
    </source>
</evidence>
<organism evidence="11">
    <name type="scientific">Desulfomonile tiedjei</name>
    <dbReference type="NCBI Taxonomy" id="2358"/>
    <lineage>
        <taxon>Bacteria</taxon>
        <taxon>Pseudomonadati</taxon>
        <taxon>Thermodesulfobacteriota</taxon>
        <taxon>Desulfomonilia</taxon>
        <taxon>Desulfomonilales</taxon>
        <taxon>Desulfomonilaceae</taxon>
        <taxon>Desulfomonile</taxon>
    </lineage>
</organism>
<comment type="catalytic activity">
    <reaction evidence="1 8">
        <text>[(1-&gt;4)-alpha-D-glucosyl](n) + ADP-alpha-D-glucose = [(1-&gt;4)-alpha-D-glucosyl](n+1) + ADP + H(+)</text>
        <dbReference type="Rhea" id="RHEA:18189"/>
        <dbReference type="Rhea" id="RHEA-COMP:9584"/>
        <dbReference type="Rhea" id="RHEA-COMP:9587"/>
        <dbReference type="ChEBI" id="CHEBI:15378"/>
        <dbReference type="ChEBI" id="CHEBI:15444"/>
        <dbReference type="ChEBI" id="CHEBI:57498"/>
        <dbReference type="ChEBI" id="CHEBI:456216"/>
        <dbReference type="EC" id="2.4.1.21"/>
    </reaction>
</comment>
<comment type="function">
    <text evidence="2 8">Synthesizes alpha-1,4-glucan chains using ADP-glucose.</text>
</comment>
<comment type="caution">
    <text evidence="8">Lacks conserved residue(s) required for the propagation of feature annotation.</text>
</comment>
<comment type="caution">
    <text evidence="11">The sequence shown here is derived from an EMBL/GenBank/DDBJ whole genome shotgun (WGS) entry which is preliminary data.</text>
</comment>